<name>A0ABQ0GIK4_9PEZI</name>
<feature type="domain" description="AMP-binding enzyme C-terminal" evidence="8">
    <location>
        <begin position="531"/>
        <end position="607"/>
    </location>
</feature>
<keyword evidence="6" id="KW-0472">Membrane</keyword>
<gene>
    <name evidence="9" type="primary">FAT1_2</name>
    <name evidence="9" type="ORF">MFIFM68171_07580</name>
</gene>
<reference evidence="9 10" key="1">
    <citation type="submission" date="2024-09" db="EMBL/GenBank/DDBJ databases">
        <title>Itraconazole resistance in Madurella fahalii resulting from another homologue of gene encoding cytochrome P450 14-alpha sterol demethylase (CYP51).</title>
        <authorList>
            <person name="Yoshioka I."/>
            <person name="Fahal A.H."/>
            <person name="Kaneko S."/>
            <person name="Yaguchi T."/>
        </authorList>
    </citation>
    <scope>NUCLEOTIDE SEQUENCE [LARGE SCALE GENOMIC DNA]</scope>
    <source>
        <strain evidence="9 10">IFM 68171</strain>
    </source>
</reference>
<proteinExistence type="inferred from homology"/>
<keyword evidence="2" id="KW-0436">Ligase</keyword>
<evidence type="ECO:0000313" key="9">
    <source>
        <dbReference type="EMBL" id="GAB1317370.1"/>
    </source>
</evidence>
<dbReference type="GeneID" id="98178323"/>
<comment type="caution">
    <text evidence="9">The sequence shown here is derived from an EMBL/GenBank/DDBJ whole genome shotgun (WGS) entry which is preliminary data.</text>
</comment>
<evidence type="ECO:0000256" key="1">
    <source>
        <dbReference type="ARBA" id="ARBA00006432"/>
    </source>
</evidence>
<dbReference type="InterPro" id="IPR025110">
    <property type="entry name" value="AMP-bd_C"/>
</dbReference>
<dbReference type="Pfam" id="PF13193">
    <property type="entry name" value="AMP-binding_C"/>
    <property type="match status" value="1"/>
</dbReference>
<evidence type="ECO:0000256" key="6">
    <source>
        <dbReference type="SAM" id="Phobius"/>
    </source>
</evidence>
<dbReference type="InterPro" id="IPR020845">
    <property type="entry name" value="AMP-binding_CS"/>
</dbReference>
<dbReference type="Pfam" id="PF00501">
    <property type="entry name" value="AMP-binding"/>
    <property type="match status" value="1"/>
</dbReference>
<evidence type="ECO:0000313" key="10">
    <source>
        <dbReference type="Proteomes" id="UP001628179"/>
    </source>
</evidence>
<dbReference type="Gene3D" id="3.30.300.30">
    <property type="match status" value="1"/>
</dbReference>
<keyword evidence="6" id="KW-0812">Transmembrane</keyword>
<organism evidence="9 10">
    <name type="scientific">Madurella fahalii</name>
    <dbReference type="NCBI Taxonomy" id="1157608"/>
    <lineage>
        <taxon>Eukaryota</taxon>
        <taxon>Fungi</taxon>
        <taxon>Dikarya</taxon>
        <taxon>Ascomycota</taxon>
        <taxon>Pezizomycotina</taxon>
        <taxon>Sordariomycetes</taxon>
        <taxon>Sordariomycetidae</taxon>
        <taxon>Sordariales</taxon>
        <taxon>Sordariales incertae sedis</taxon>
        <taxon>Madurella</taxon>
    </lineage>
</organism>
<dbReference type="Gene3D" id="3.40.50.12780">
    <property type="entry name" value="N-terminal domain of ligase-like"/>
    <property type="match status" value="1"/>
</dbReference>
<comment type="similarity">
    <text evidence="1">Belongs to the ATP-dependent AMP-binding enzyme family.</text>
</comment>
<evidence type="ECO:0000256" key="4">
    <source>
        <dbReference type="ARBA" id="ARBA00022840"/>
    </source>
</evidence>
<dbReference type="PANTHER" id="PTHR43107:SF15">
    <property type="entry name" value="FATTY ACID TRANSPORT PROTEIN 3, ISOFORM A"/>
    <property type="match status" value="1"/>
</dbReference>
<feature type="domain" description="AMP-dependent synthetase/ligase" evidence="7">
    <location>
        <begin position="93"/>
        <end position="462"/>
    </location>
</feature>
<dbReference type="EMBL" id="BAAFSV010000004">
    <property type="protein sequence ID" value="GAB1317370.1"/>
    <property type="molecule type" value="Genomic_DNA"/>
</dbReference>
<dbReference type="InterPro" id="IPR000873">
    <property type="entry name" value="AMP-dep_synth/lig_dom"/>
</dbReference>
<keyword evidence="3" id="KW-0547">Nucleotide-binding</keyword>
<feature type="compositionally biased region" description="Basic and acidic residues" evidence="5">
    <location>
        <begin position="620"/>
        <end position="630"/>
    </location>
</feature>
<keyword evidence="4" id="KW-0067">ATP-binding</keyword>
<dbReference type="Proteomes" id="UP001628179">
    <property type="component" value="Unassembled WGS sequence"/>
</dbReference>
<dbReference type="RefSeq" id="XP_070919101.1">
    <property type="nucleotide sequence ID" value="XM_071063000.1"/>
</dbReference>
<evidence type="ECO:0000256" key="2">
    <source>
        <dbReference type="ARBA" id="ARBA00022598"/>
    </source>
</evidence>
<evidence type="ECO:0000259" key="7">
    <source>
        <dbReference type="Pfam" id="PF00501"/>
    </source>
</evidence>
<evidence type="ECO:0000256" key="5">
    <source>
        <dbReference type="SAM" id="MobiDB-lite"/>
    </source>
</evidence>
<protein>
    <submittedName>
        <fullName evidence="9">Long-chain fatty acid transporter fat1</fullName>
    </submittedName>
</protein>
<evidence type="ECO:0000259" key="8">
    <source>
        <dbReference type="Pfam" id="PF13193"/>
    </source>
</evidence>
<dbReference type="PROSITE" id="PS00455">
    <property type="entry name" value="AMP_BINDING"/>
    <property type="match status" value="1"/>
</dbReference>
<evidence type="ECO:0000256" key="3">
    <source>
        <dbReference type="ARBA" id="ARBA00022741"/>
    </source>
</evidence>
<dbReference type="InterPro" id="IPR042099">
    <property type="entry name" value="ANL_N_sf"/>
</dbReference>
<feature type="region of interest" description="Disordered" evidence="5">
    <location>
        <begin position="613"/>
        <end position="632"/>
    </location>
</feature>
<feature type="transmembrane region" description="Helical" evidence="6">
    <location>
        <begin position="143"/>
        <end position="161"/>
    </location>
</feature>
<keyword evidence="10" id="KW-1185">Reference proteome</keyword>
<feature type="transmembrane region" description="Helical" evidence="6">
    <location>
        <begin position="285"/>
        <end position="307"/>
    </location>
</feature>
<keyword evidence="6" id="KW-1133">Transmembrane helix</keyword>
<dbReference type="PANTHER" id="PTHR43107">
    <property type="entry name" value="LONG-CHAIN FATTY ACID TRANSPORT PROTEIN"/>
    <property type="match status" value="1"/>
</dbReference>
<accession>A0ABQ0GIK4</accession>
<dbReference type="InterPro" id="IPR045851">
    <property type="entry name" value="AMP-bd_C_sf"/>
</dbReference>
<dbReference type="SUPFAM" id="SSF56801">
    <property type="entry name" value="Acetyl-CoA synthetase-like"/>
    <property type="match status" value="1"/>
</dbReference>
<feature type="transmembrane region" description="Helical" evidence="6">
    <location>
        <begin position="20"/>
        <end position="46"/>
    </location>
</feature>
<sequence>MLSYFEPVPTVIAADLSSAILRIVMAALPLPLPVAVPALAAAAAYVNARTLLYYDYGLLKSIVPTITKIAWWTNRGRLNFFYRFEDLATSKSSENRLFLRFEDRTYTYAQAYDTVLRYANWLRDRRDVKKGELVALDFQNTDTFVFLLLALWALGAVPALINYNLSGKPLTHCIKKATARLVLVDPVVSGNVGEDVRSELSGTSFEVVTPELERQMLSLEPIRPPDEVRNDATENGMGILIYTSGTTGLPKAAIVSWAKLAVVGGFTSRWIGTTKNDVFYTAMPLYHSTAMLLGFAHALSMGATFAMSRKFSTSSFWDDVRRHNANIIQYVGETCRYLLSAPTRTDPVTGENLDRKHNVRVALGNGLRPDVWNRFKERFGIETIAEFYGSTEGSFATWNLSRNDYSMGAVGRSGSLYTVILGRSVAVVEVDHETELPYRDPKTGFCIRARRGDPGELLFKLPPHNVDSRFQGYYGDKDATSSKIMRSVFSKGDAWFRTGDMVRWDSENRVYFTDRIGDTFRWKSENVSTAEVAQVVGLHPTVLESTVYGVELPHHEGRAGCAAIIFQPSALVGESGQPSTETLKALAQHVRRGLPKYALPLFIRVMSNGAIQTTGTNKQQKNDLRSEGVDPSRTGPDHVFWLKGDSYVKFGSKDWEALQGGRIKL</sequence>